<evidence type="ECO:0000256" key="8">
    <source>
        <dbReference type="ARBA" id="ARBA00023049"/>
    </source>
</evidence>
<dbReference type="GO" id="GO:0005829">
    <property type="term" value="C:cytosol"/>
    <property type="evidence" value="ECO:0007669"/>
    <property type="project" value="TreeGrafter"/>
</dbReference>
<evidence type="ECO:0000256" key="9">
    <source>
        <dbReference type="ARBA" id="ARBA00023211"/>
    </source>
</evidence>
<reference evidence="16" key="1">
    <citation type="submission" date="2017-11" db="EMBL/GenBank/DDBJ databases">
        <title>Complete genome sequence of Moraxella osloensis NP7 isolated from human skin.</title>
        <authorList>
            <person name="Lee K."/>
            <person name="Lim J.Y."/>
            <person name="Hwang I."/>
        </authorList>
    </citation>
    <scope>NUCLEOTIDE SEQUENCE [LARGE SCALE GENOMIC DNA]</scope>
    <source>
        <strain evidence="16">NP7</strain>
    </source>
</reference>
<dbReference type="Pfam" id="PF05195">
    <property type="entry name" value="AMP_N"/>
    <property type="match status" value="1"/>
</dbReference>
<protein>
    <recommendedName>
        <fullName evidence="10">Xaa-Pro aminopeptidase</fullName>
        <ecNumber evidence="4">3.4.11.9</ecNumber>
    </recommendedName>
    <alternativeName>
        <fullName evidence="11">Aminopeptidase P II</fullName>
    </alternativeName>
    <alternativeName>
        <fullName evidence="12">X-Pro aminopeptidase</fullName>
    </alternativeName>
</protein>
<organism evidence="15 16">
    <name type="scientific">Faucicola osloensis</name>
    <name type="common">Moraxella osloensis</name>
    <dbReference type="NCBI Taxonomy" id="34062"/>
    <lineage>
        <taxon>Bacteria</taxon>
        <taxon>Pseudomonadati</taxon>
        <taxon>Pseudomonadota</taxon>
        <taxon>Gammaproteobacteria</taxon>
        <taxon>Moraxellales</taxon>
        <taxon>Moraxellaceae</taxon>
        <taxon>Faucicola</taxon>
    </lineage>
</organism>
<evidence type="ECO:0000256" key="12">
    <source>
        <dbReference type="ARBA" id="ARBA00081411"/>
    </source>
</evidence>
<accession>A0A2D2LT81</accession>
<dbReference type="InterPro" id="IPR001131">
    <property type="entry name" value="Peptidase_M24B_aminopep-P_CS"/>
</dbReference>
<dbReference type="InterPro" id="IPR029149">
    <property type="entry name" value="Creatin/AminoP/Spt16_N"/>
</dbReference>
<proteinExistence type="inferred from homology"/>
<comment type="catalytic activity">
    <reaction evidence="1">
        <text>Release of any N-terminal amino acid, including proline, that is linked to proline, even from a dipeptide or tripeptide.</text>
        <dbReference type="EC" id="3.4.11.9"/>
    </reaction>
</comment>
<keyword evidence="5" id="KW-0645">Protease</keyword>
<dbReference type="SUPFAM" id="SSF53092">
    <property type="entry name" value="Creatinase/prolidase N-terminal domain"/>
    <property type="match status" value="1"/>
</dbReference>
<dbReference type="GO" id="GO:0030145">
    <property type="term" value="F:manganese ion binding"/>
    <property type="evidence" value="ECO:0007669"/>
    <property type="project" value="InterPro"/>
</dbReference>
<dbReference type="GO" id="GO:0006508">
    <property type="term" value="P:proteolysis"/>
    <property type="evidence" value="ECO:0007669"/>
    <property type="project" value="UniProtKB-KW"/>
</dbReference>
<keyword evidence="15" id="KW-0031">Aminopeptidase</keyword>
<dbReference type="EMBL" id="CP024443">
    <property type="protein sequence ID" value="ATR78190.1"/>
    <property type="molecule type" value="Genomic_DNA"/>
</dbReference>
<evidence type="ECO:0000313" key="16">
    <source>
        <dbReference type="Proteomes" id="UP000229340"/>
    </source>
</evidence>
<dbReference type="InterPro" id="IPR036005">
    <property type="entry name" value="Creatinase/aminopeptidase-like"/>
</dbReference>
<comment type="similarity">
    <text evidence="3 13">Belongs to the peptidase M24B family.</text>
</comment>
<dbReference type="Gene3D" id="3.40.350.10">
    <property type="entry name" value="Creatinase/prolidase N-terminal domain"/>
    <property type="match status" value="1"/>
</dbReference>
<dbReference type="CDD" id="cd01087">
    <property type="entry name" value="Prolidase"/>
    <property type="match status" value="1"/>
</dbReference>
<feature type="domain" description="Aminopeptidase P N-terminal" evidence="14">
    <location>
        <begin position="13"/>
        <end position="146"/>
    </location>
</feature>
<evidence type="ECO:0000256" key="2">
    <source>
        <dbReference type="ARBA" id="ARBA00001936"/>
    </source>
</evidence>
<evidence type="ECO:0000256" key="1">
    <source>
        <dbReference type="ARBA" id="ARBA00001424"/>
    </source>
</evidence>
<evidence type="ECO:0000256" key="11">
    <source>
        <dbReference type="ARBA" id="ARBA00075356"/>
    </source>
</evidence>
<gene>
    <name evidence="15" type="ORF">NP7_02240</name>
</gene>
<sequence>MSSQLTIQLLPKLPQSQFAKRRAKLAKALPNNSIAILQTAPAHIRNNDAEYKYRADSSFFYLTGFTEPESVMVLEKTDHTVNYTLFLREKDKLREIWDGKRVGLEGATADFGADKAIAIGKIDEVMPTLIFGKKHVFARFNNALIDWLNQAKQLQRGEGLVDTITNIDSLINEMRLIKDECEIARMKVAAQISAYGHIRAMQSVAPLMQKNQGNESRLEAEVNYAFAQYGCVPSYNSIVASGDNANILHYVENDQPLQDGDLVMIDAGAEYQHYAGDISRTFPVSGKFSDVQKQVYDIVLNANIAAINSLKAGEHSKIHHETALKVLTQGLIELGILTGDVDELIADKAYLPFYMHGTGHWLGLDVHDAGRYTGEDGKPRKLEKGMVITVEPGLYFAHDNPLVPKKYRGIGIRIEDDVVITDGEPLVLTHDVPKTTEAIEALMQQKVHS</sequence>
<evidence type="ECO:0000256" key="5">
    <source>
        <dbReference type="ARBA" id="ARBA00022670"/>
    </source>
</evidence>
<evidence type="ECO:0000256" key="6">
    <source>
        <dbReference type="ARBA" id="ARBA00022723"/>
    </source>
</evidence>
<dbReference type="InterPro" id="IPR052433">
    <property type="entry name" value="X-Pro_dipept-like"/>
</dbReference>
<dbReference type="EC" id="3.4.11.9" evidence="4"/>
<dbReference type="GO" id="GO:0070006">
    <property type="term" value="F:metalloaminopeptidase activity"/>
    <property type="evidence" value="ECO:0007669"/>
    <property type="project" value="InterPro"/>
</dbReference>
<dbReference type="Proteomes" id="UP000229340">
    <property type="component" value="Chromosome"/>
</dbReference>
<name>A0A2D2LT81_FAUOS</name>
<keyword evidence="6 13" id="KW-0479">Metal-binding</keyword>
<evidence type="ECO:0000256" key="10">
    <source>
        <dbReference type="ARBA" id="ARBA00069363"/>
    </source>
</evidence>
<dbReference type="InterPro" id="IPR000994">
    <property type="entry name" value="Pept_M24"/>
</dbReference>
<evidence type="ECO:0000259" key="14">
    <source>
        <dbReference type="SMART" id="SM01011"/>
    </source>
</evidence>
<dbReference type="STRING" id="34062.AXE82_09155"/>
<keyword evidence="8" id="KW-0482">Metalloprotease</keyword>
<dbReference type="FunFam" id="3.90.230.10:FF:000002">
    <property type="entry name" value="Xaa-Pro aminopeptidase 3"/>
    <property type="match status" value="1"/>
</dbReference>
<dbReference type="RefSeq" id="WP_100269535.1">
    <property type="nucleotide sequence ID" value="NZ_CP024443.1"/>
</dbReference>
<evidence type="ECO:0000256" key="4">
    <source>
        <dbReference type="ARBA" id="ARBA00012574"/>
    </source>
</evidence>
<dbReference type="InterPro" id="IPR007865">
    <property type="entry name" value="Aminopep_P_N"/>
</dbReference>
<evidence type="ECO:0000256" key="13">
    <source>
        <dbReference type="RuleBase" id="RU000590"/>
    </source>
</evidence>
<dbReference type="PANTHER" id="PTHR43226">
    <property type="entry name" value="XAA-PRO AMINOPEPTIDASE 3"/>
    <property type="match status" value="1"/>
</dbReference>
<keyword evidence="7" id="KW-0378">Hydrolase</keyword>
<dbReference type="Pfam" id="PF00557">
    <property type="entry name" value="Peptidase_M24"/>
    <property type="match status" value="1"/>
</dbReference>
<evidence type="ECO:0000256" key="7">
    <source>
        <dbReference type="ARBA" id="ARBA00022801"/>
    </source>
</evidence>
<dbReference type="AlphaFoldDB" id="A0A2D2LT81"/>
<dbReference type="Gene3D" id="3.90.230.10">
    <property type="entry name" value="Creatinase/methionine aminopeptidase superfamily"/>
    <property type="match status" value="1"/>
</dbReference>
<comment type="cofactor">
    <cofactor evidence="2">
        <name>Mn(2+)</name>
        <dbReference type="ChEBI" id="CHEBI:29035"/>
    </cofactor>
</comment>
<keyword evidence="9" id="KW-0464">Manganese</keyword>
<dbReference type="SUPFAM" id="SSF55920">
    <property type="entry name" value="Creatinase/aminopeptidase"/>
    <property type="match status" value="1"/>
</dbReference>
<dbReference type="PROSITE" id="PS00491">
    <property type="entry name" value="PROLINE_PEPTIDASE"/>
    <property type="match status" value="1"/>
</dbReference>
<dbReference type="SMART" id="SM01011">
    <property type="entry name" value="AMP_N"/>
    <property type="match status" value="1"/>
</dbReference>
<dbReference type="PANTHER" id="PTHR43226:SF4">
    <property type="entry name" value="XAA-PRO AMINOPEPTIDASE 3"/>
    <property type="match status" value="1"/>
</dbReference>
<evidence type="ECO:0000313" key="15">
    <source>
        <dbReference type="EMBL" id="ATR78190.1"/>
    </source>
</evidence>
<evidence type="ECO:0000256" key="3">
    <source>
        <dbReference type="ARBA" id="ARBA00008766"/>
    </source>
</evidence>